<organism evidence="5">
    <name type="scientific">uncultured Thermomicrobiales bacterium</name>
    <dbReference type="NCBI Taxonomy" id="1645740"/>
    <lineage>
        <taxon>Bacteria</taxon>
        <taxon>Pseudomonadati</taxon>
        <taxon>Thermomicrobiota</taxon>
        <taxon>Thermomicrobia</taxon>
        <taxon>Thermomicrobiales</taxon>
        <taxon>environmental samples</taxon>
    </lineage>
</organism>
<dbReference type="Pfam" id="PF00005">
    <property type="entry name" value="ABC_tran"/>
    <property type="match status" value="1"/>
</dbReference>
<evidence type="ECO:0000256" key="2">
    <source>
        <dbReference type="ARBA" id="ARBA00022741"/>
    </source>
</evidence>
<dbReference type="SMART" id="SM00382">
    <property type="entry name" value="AAA"/>
    <property type="match status" value="1"/>
</dbReference>
<dbReference type="InterPro" id="IPR003439">
    <property type="entry name" value="ABC_transporter-like_ATP-bd"/>
</dbReference>
<evidence type="ECO:0000259" key="4">
    <source>
        <dbReference type="PROSITE" id="PS50893"/>
    </source>
</evidence>
<gene>
    <name evidence="5" type="ORF">AVDCRST_MAG19-3953</name>
</gene>
<dbReference type="CDD" id="cd03219">
    <property type="entry name" value="ABC_Mj1267_LivG_branched"/>
    <property type="match status" value="1"/>
</dbReference>
<dbReference type="InterPro" id="IPR027417">
    <property type="entry name" value="P-loop_NTPase"/>
</dbReference>
<proteinExistence type="predicted"/>
<sequence>MAGIGPAAVASMGTDRPAHVAFDADAPAVLETRGLTLRFGGATIVDDVSFAVPEGLFVSVIGPNGAGKTSLFNLLSGLYRPTAGRVLLRGADLTPLSPSARARRGLGRSFQLTAIFPGLTTLENARLAAQAARPGNFAFWRGAGGDRRATERAAWALETVGLRGKDAVLAAALAHGDKRKLDLALLLCGEPEVLLLDEPTAGVSAEEVPVMLDVIRRIRRVEGKTVLMVEHKMEAVHDLSDRVAVLANGALVAYGAPDAVMADPFVRSAYLGVA</sequence>
<dbReference type="PROSITE" id="PS50893">
    <property type="entry name" value="ABC_TRANSPORTER_2"/>
    <property type="match status" value="1"/>
</dbReference>
<name>A0A6J4VR78_9BACT</name>
<dbReference type="GO" id="GO:0005886">
    <property type="term" value="C:plasma membrane"/>
    <property type="evidence" value="ECO:0007669"/>
    <property type="project" value="TreeGrafter"/>
</dbReference>
<keyword evidence="3 5" id="KW-0067">ATP-binding</keyword>
<dbReference type="InterPro" id="IPR003593">
    <property type="entry name" value="AAA+_ATPase"/>
</dbReference>
<dbReference type="AlphaFoldDB" id="A0A6J4VR78"/>
<dbReference type="SUPFAM" id="SSF52540">
    <property type="entry name" value="P-loop containing nucleoside triphosphate hydrolases"/>
    <property type="match status" value="1"/>
</dbReference>
<keyword evidence="2" id="KW-0547">Nucleotide-binding</keyword>
<evidence type="ECO:0000256" key="1">
    <source>
        <dbReference type="ARBA" id="ARBA00022448"/>
    </source>
</evidence>
<evidence type="ECO:0000256" key="3">
    <source>
        <dbReference type="ARBA" id="ARBA00022840"/>
    </source>
</evidence>
<dbReference type="PANTHER" id="PTHR45772:SF3">
    <property type="entry name" value="ABC TRANSPORTER ATP-BINDING PROTEIN"/>
    <property type="match status" value="1"/>
</dbReference>
<keyword evidence="1" id="KW-0813">Transport</keyword>
<dbReference type="PROSITE" id="PS00211">
    <property type="entry name" value="ABC_TRANSPORTER_1"/>
    <property type="match status" value="1"/>
</dbReference>
<dbReference type="GO" id="GO:0016887">
    <property type="term" value="F:ATP hydrolysis activity"/>
    <property type="evidence" value="ECO:0007669"/>
    <property type="project" value="InterPro"/>
</dbReference>
<evidence type="ECO:0000313" key="5">
    <source>
        <dbReference type="EMBL" id="CAA9580866.1"/>
    </source>
</evidence>
<reference evidence="5" key="1">
    <citation type="submission" date="2020-02" db="EMBL/GenBank/DDBJ databases">
        <authorList>
            <person name="Meier V. D."/>
        </authorList>
    </citation>
    <scope>NUCLEOTIDE SEQUENCE</scope>
    <source>
        <strain evidence="5">AVDCRST_MAG19</strain>
    </source>
</reference>
<dbReference type="InterPro" id="IPR051120">
    <property type="entry name" value="ABC_AA/LPS_Transport"/>
</dbReference>
<feature type="domain" description="ABC transporter" evidence="4">
    <location>
        <begin position="30"/>
        <end position="273"/>
    </location>
</feature>
<dbReference type="Gene3D" id="3.40.50.300">
    <property type="entry name" value="P-loop containing nucleotide triphosphate hydrolases"/>
    <property type="match status" value="1"/>
</dbReference>
<protein>
    <submittedName>
        <fullName evidence="5">Branched-chain amino acid transport ATP-binding protein LivG</fullName>
    </submittedName>
</protein>
<dbReference type="EMBL" id="CADCWL010000220">
    <property type="protein sequence ID" value="CAA9580866.1"/>
    <property type="molecule type" value="Genomic_DNA"/>
</dbReference>
<dbReference type="InterPro" id="IPR017871">
    <property type="entry name" value="ABC_transporter-like_CS"/>
</dbReference>
<accession>A0A6J4VR78</accession>
<dbReference type="GO" id="GO:0005524">
    <property type="term" value="F:ATP binding"/>
    <property type="evidence" value="ECO:0007669"/>
    <property type="project" value="UniProtKB-KW"/>
</dbReference>
<dbReference type="PANTHER" id="PTHR45772">
    <property type="entry name" value="CONSERVED COMPONENT OF ABC TRANSPORTER FOR NATURAL AMINO ACIDS-RELATED"/>
    <property type="match status" value="1"/>
</dbReference>